<dbReference type="EMBL" id="JABANO010004957">
    <property type="protein sequence ID" value="KAF4754329.1"/>
    <property type="molecule type" value="Genomic_DNA"/>
</dbReference>
<dbReference type="InterPro" id="IPR029056">
    <property type="entry name" value="Ribokinase-like"/>
</dbReference>
<gene>
    <name evidence="4" type="ORF">FOZ63_003593</name>
</gene>
<dbReference type="Proteomes" id="UP000553632">
    <property type="component" value="Unassembled WGS sequence"/>
</dbReference>
<dbReference type="PANTHER" id="PTHR10584">
    <property type="entry name" value="SUGAR KINASE"/>
    <property type="match status" value="1"/>
</dbReference>
<keyword evidence="2" id="KW-0418">Kinase</keyword>
<accession>A0A7J6UAW0</accession>
<dbReference type="GO" id="GO:0016301">
    <property type="term" value="F:kinase activity"/>
    <property type="evidence" value="ECO:0007669"/>
    <property type="project" value="UniProtKB-KW"/>
</dbReference>
<dbReference type="InterPro" id="IPR011611">
    <property type="entry name" value="PfkB_dom"/>
</dbReference>
<dbReference type="Gene3D" id="3.40.1190.20">
    <property type="match status" value="1"/>
</dbReference>
<dbReference type="PANTHER" id="PTHR10584:SF166">
    <property type="entry name" value="RIBOKINASE"/>
    <property type="match status" value="1"/>
</dbReference>
<evidence type="ECO:0000313" key="4">
    <source>
        <dbReference type="EMBL" id="KAF4754329.1"/>
    </source>
</evidence>
<evidence type="ECO:0000259" key="3">
    <source>
        <dbReference type="Pfam" id="PF00294"/>
    </source>
</evidence>
<keyword evidence="5" id="KW-1185">Reference proteome</keyword>
<proteinExistence type="predicted"/>
<dbReference type="AlphaFoldDB" id="A0A7J6UAW0"/>
<organism evidence="4 5">
    <name type="scientific">Perkinsus olseni</name>
    <name type="common">Perkinsus atlanticus</name>
    <dbReference type="NCBI Taxonomy" id="32597"/>
    <lineage>
        <taxon>Eukaryota</taxon>
        <taxon>Sar</taxon>
        <taxon>Alveolata</taxon>
        <taxon>Perkinsozoa</taxon>
        <taxon>Perkinsea</taxon>
        <taxon>Perkinsida</taxon>
        <taxon>Perkinsidae</taxon>
        <taxon>Perkinsus</taxon>
    </lineage>
</organism>
<name>A0A7J6UAW0_PEROL</name>
<evidence type="ECO:0000256" key="2">
    <source>
        <dbReference type="ARBA" id="ARBA00022777"/>
    </source>
</evidence>
<sequence length="626" mass="67612">MSAVESSVCSTEFVDNIFNSEAFERCKRASEYAWQKSCEGYDYLLTLSEGGLSLSRGDRSQLSRTWRVASTATSAAYHTAKDFMDDHFTPERKAKTYAALDSAGRAAGAAAGAAYKSLSDQFDLRMDRPRLIGAALLSLGVVAICEFKRRRRGRESSPPSVAVAVIGDSFCDIVCRLEKDDLPEWGEDRLAESVERVAGGSALNSAVWLKYCDPSAAVSLVKTFDETDFAGQALMDRLERSGVKVVPLQDVDHYESGVCVCLSGSKDRAFVSKRGTMDVMTCANISIPAFFEGIPSDTPRHLHLGGYYNCQGLWPGILDLVRRAKEAGCSISLSPQFDATGTWDGGVAELLGMIDMLICNEEEAGHIANTLSELRGDIEPTLLNLRQEQTVDPVAERNAAHILYHGLSDGNQGLKVVVTLADRGAFVSSVQGFTHCPAEKASVVDACGAGDAFTAAFLCSWLKDPHNEESALREGCHAVLGVRGRLCSSSVVLSLATMGNFCERPMTVNPANDILTEEEHRYIFEKEMQVQAAKAVQEGGAKEVHCGACGSNFVSMSGTSLFCPICRQQYQLQSPFSSELGTSTSDYIVVTQQQQPTQPQLLKPGEIITNSPAGHPSTAGSYFVSP</sequence>
<feature type="domain" description="Carbohydrate kinase PfkB" evidence="3">
    <location>
        <begin position="163"/>
        <end position="470"/>
    </location>
</feature>
<reference evidence="4 5" key="1">
    <citation type="submission" date="2020-04" db="EMBL/GenBank/DDBJ databases">
        <title>Perkinsus olseni comparative genomics.</title>
        <authorList>
            <person name="Bogema D.R."/>
        </authorList>
    </citation>
    <scope>NUCLEOTIDE SEQUENCE [LARGE SCALE GENOMIC DNA]</scope>
    <source>
        <strain evidence="4 5">ATCC PRA-207</strain>
    </source>
</reference>
<dbReference type="Pfam" id="PF00294">
    <property type="entry name" value="PfkB"/>
    <property type="match status" value="1"/>
</dbReference>
<protein>
    <recommendedName>
        <fullName evidence="3">Carbohydrate kinase PfkB domain-containing protein</fullName>
    </recommendedName>
</protein>
<keyword evidence="1" id="KW-0808">Transferase</keyword>
<dbReference type="SUPFAM" id="SSF53613">
    <property type="entry name" value="Ribokinase-like"/>
    <property type="match status" value="1"/>
</dbReference>
<evidence type="ECO:0000256" key="1">
    <source>
        <dbReference type="ARBA" id="ARBA00022679"/>
    </source>
</evidence>
<evidence type="ECO:0000313" key="5">
    <source>
        <dbReference type="Proteomes" id="UP000553632"/>
    </source>
</evidence>
<comment type="caution">
    <text evidence="4">The sequence shown here is derived from an EMBL/GenBank/DDBJ whole genome shotgun (WGS) entry which is preliminary data.</text>
</comment>